<reference evidence="2 3" key="2">
    <citation type="journal article" date="2010" name="J. Bacteriol.">
        <title>Complete genome sequence of Beijerinckia indica subsp. indica.</title>
        <authorList>
            <person name="Tamas I."/>
            <person name="Dedysh S.N."/>
            <person name="Liesack W."/>
            <person name="Stott M.B."/>
            <person name="Alam M."/>
            <person name="Murrell J.C."/>
            <person name="Dunfield P.F."/>
        </authorList>
    </citation>
    <scope>NUCLEOTIDE SEQUENCE [LARGE SCALE GENOMIC DNA]</scope>
    <source>
        <strain evidence="3">ATCC 9039 / DSM 1715 / NCIMB 8712</strain>
    </source>
</reference>
<evidence type="ECO:0000313" key="3">
    <source>
        <dbReference type="Proteomes" id="UP000001695"/>
    </source>
</evidence>
<name>B2IIW1_BEII9</name>
<dbReference type="RefSeq" id="WP_012385526.1">
    <property type="nucleotide sequence ID" value="NC_010581.1"/>
</dbReference>
<evidence type="ECO:0000259" key="1">
    <source>
        <dbReference type="Pfam" id="PF07287"/>
    </source>
</evidence>
<dbReference type="AlphaFoldDB" id="B2IIW1"/>
<keyword evidence="3" id="KW-1185">Reference proteome</keyword>
<dbReference type="EMBL" id="CP001016">
    <property type="protein sequence ID" value="ACB96173.1"/>
    <property type="molecule type" value="Genomic_DNA"/>
</dbReference>
<dbReference type="InterPro" id="IPR010839">
    <property type="entry name" value="AtuA_N"/>
</dbReference>
<accession>B2IIW1</accession>
<gene>
    <name evidence="2" type="ordered locus">Bind_2577</name>
</gene>
<dbReference type="Proteomes" id="UP000001695">
    <property type="component" value="Chromosome"/>
</dbReference>
<dbReference type="STRING" id="395963.Bind_2577"/>
<sequence length="469" mass="50891">MTVNIEITERLDEARFISATGALGVGVHEPSLMAALESRPHFIACDAGSTDAGPFALGSGRAAFSRAAVKSDAAAVLRAGNKADIPVLIGSVGTAGSDIHVDWMMDIVREIIEEHGWSKRVAILKSQQDPAYLEALYNAGRIKPLNPAPEIDGGVFARSSRIVGMMGVEPLQAALKEGVDIVIAGRCSDPALFAAFPIMHGLPEGLSWHAGKVVECGTLACEMPRKEGVIVGTIRPNEMLIGPVGDNLRCTPLSIAAHSLYENGDPYLHTECSGILDLTNSKFEPVDEKTVRVTGSAFRDKPFTVKLEGAEQLGFQSVMIGGIRDPYIIRQLDNWLGKVTEYIHRSVEHVLGDQITRDQYRLVFHIYGKNAVMGSLETEQTAGHEVGIVTEVTAPTQELATQIVKMCRQPLLHAPIPEWKGAITGFACLHNPAELERGPIWRFNLNHVAEPDDWRDMFRLEIVQIGGAA</sequence>
<feature type="domain" description="Acyclic terpene utilisation N-terminal" evidence="1">
    <location>
        <begin position="249"/>
        <end position="412"/>
    </location>
</feature>
<feature type="domain" description="Acyclic terpene utilisation N-terminal" evidence="1">
    <location>
        <begin position="103"/>
        <end position="221"/>
    </location>
</feature>
<dbReference type="KEGG" id="bid:Bind_2577"/>
<reference evidence="3" key="1">
    <citation type="submission" date="2008-03" db="EMBL/GenBank/DDBJ databases">
        <title>Complete sequence of chromosome of Beijerinckia indica subsp. indica ATCC 9039.</title>
        <authorList>
            <consortium name="US DOE Joint Genome Institute"/>
            <person name="Copeland A."/>
            <person name="Lucas S."/>
            <person name="Lapidus A."/>
            <person name="Glavina del Rio T."/>
            <person name="Dalin E."/>
            <person name="Tice H."/>
            <person name="Bruce D."/>
            <person name="Goodwin L."/>
            <person name="Pitluck S."/>
            <person name="LaButti K."/>
            <person name="Schmutz J."/>
            <person name="Larimer F."/>
            <person name="Land M."/>
            <person name="Hauser L."/>
            <person name="Kyrpides N."/>
            <person name="Mikhailova N."/>
            <person name="Dunfield P.F."/>
            <person name="Dedysh S.N."/>
            <person name="Liesack W."/>
            <person name="Saw J.H."/>
            <person name="Alam M."/>
            <person name="Chen Y."/>
            <person name="Murrell J.C."/>
            <person name="Richardson P."/>
        </authorList>
    </citation>
    <scope>NUCLEOTIDE SEQUENCE [LARGE SCALE GENOMIC DNA]</scope>
    <source>
        <strain evidence="3">ATCC 9039 / DSM 1715 / NCIMB 8712</strain>
    </source>
</reference>
<dbReference type="OrthoDB" id="9763456at2"/>
<organism evidence="2 3">
    <name type="scientific">Beijerinckia indica subsp. indica (strain ATCC 9039 / DSM 1715 / NCIMB 8712)</name>
    <dbReference type="NCBI Taxonomy" id="395963"/>
    <lineage>
        <taxon>Bacteria</taxon>
        <taxon>Pseudomonadati</taxon>
        <taxon>Pseudomonadota</taxon>
        <taxon>Alphaproteobacteria</taxon>
        <taxon>Hyphomicrobiales</taxon>
        <taxon>Beijerinckiaceae</taxon>
        <taxon>Beijerinckia</taxon>
    </lineage>
</organism>
<dbReference type="eggNOG" id="COG1574">
    <property type="taxonomic scope" value="Bacteria"/>
</dbReference>
<proteinExistence type="predicted"/>
<protein>
    <recommendedName>
        <fullName evidence="1">Acyclic terpene utilisation N-terminal domain-containing protein</fullName>
    </recommendedName>
</protein>
<dbReference type="HOGENOM" id="CLU_028036_0_0_5"/>
<evidence type="ECO:0000313" key="2">
    <source>
        <dbReference type="EMBL" id="ACB96173.1"/>
    </source>
</evidence>
<dbReference type="Pfam" id="PF07287">
    <property type="entry name" value="AtuA"/>
    <property type="match status" value="2"/>
</dbReference>